<sequence>MKKFLIAFIILAVVGGAAWFVLFRPERISQETLTQDFETHRQAYEDIALYLKDHKITTEITDIPIAGNNYDGVVYEDSDEYRAFMDGVMEIMSEDHDAIISDGRTVEFVYHSTGGKLCKLCGSVIFNGVNTVEGKVTVPLTTDGWHLYIVRG</sequence>
<evidence type="ECO:0000313" key="1">
    <source>
        <dbReference type="EMBL" id="EXM38428.1"/>
    </source>
</evidence>
<evidence type="ECO:0000313" key="2">
    <source>
        <dbReference type="Proteomes" id="UP000021369"/>
    </source>
</evidence>
<proteinExistence type="predicted"/>
<dbReference type="PATRIC" id="fig|1341156.4.peg.3664"/>
<dbReference type="Proteomes" id="UP000021369">
    <property type="component" value="Unassembled WGS sequence"/>
</dbReference>
<accession>A0A011VV27</accession>
<dbReference type="AlphaFoldDB" id="A0A011VV27"/>
<comment type="caution">
    <text evidence="1">The sequence shown here is derived from an EMBL/GenBank/DDBJ whole genome shotgun (WGS) entry which is preliminary data.</text>
</comment>
<protein>
    <submittedName>
        <fullName evidence="1">Uncharacterized protein</fullName>
    </submittedName>
</protein>
<keyword evidence="2" id="KW-1185">Reference proteome</keyword>
<name>A0A011VV27_RUMAL</name>
<reference evidence="1 2" key="1">
    <citation type="submission" date="2013-06" db="EMBL/GenBank/DDBJ databases">
        <title>Rumen cellulosomics: divergent fiber-degrading strategies revealed by comparative genome-wide analysis of six Ruminococcal strains.</title>
        <authorList>
            <person name="Dassa B."/>
            <person name="Borovok I."/>
            <person name="Lamed R."/>
            <person name="Flint H."/>
            <person name="Yeoman C.J."/>
            <person name="White B."/>
            <person name="Bayer E.A."/>
        </authorList>
    </citation>
    <scope>NUCLEOTIDE SEQUENCE [LARGE SCALE GENOMIC DNA]</scope>
    <source>
        <strain evidence="1 2">SY3</strain>
    </source>
</reference>
<dbReference type="RefSeq" id="WP_037289014.1">
    <property type="nucleotide sequence ID" value="NZ_JEOB01000004.1"/>
</dbReference>
<organism evidence="1 2">
    <name type="scientific">Ruminococcus albus SY3</name>
    <dbReference type="NCBI Taxonomy" id="1341156"/>
    <lineage>
        <taxon>Bacteria</taxon>
        <taxon>Bacillati</taxon>
        <taxon>Bacillota</taxon>
        <taxon>Clostridia</taxon>
        <taxon>Eubacteriales</taxon>
        <taxon>Oscillospiraceae</taxon>
        <taxon>Ruminococcus</taxon>
    </lineage>
</organism>
<dbReference type="EMBL" id="JEOB01000004">
    <property type="protein sequence ID" value="EXM38428.1"/>
    <property type="molecule type" value="Genomic_DNA"/>
</dbReference>
<dbReference type="OrthoDB" id="1821168at2"/>
<gene>
    <name evidence="1" type="ORF">RASY3_13220</name>
</gene>